<dbReference type="PANTHER" id="PTHR35093:SF8">
    <property type="entry name" value="OUTER MEMBRANE PROTEIN NMB0088-RELATED"/>
    <property type="match status" value="1"/>
</dbReference>
<name>A0A3S3R1V1_9FLAO</name>
<dbReference type="Pfam" id="PF03349">
    <property type="entry name" value="Toluene_X"/>
    <property type="match status" value="1"/>
</dbReference>
<evidence type="ECO:0000313" key="10">
    <source>
        <dbReference type="Proteomes" id="UP000287527"/>
    </source>
</evidence>
<keyword evidence="7" id="KW-0998">Cell outer membrane</keyword>
<proteinExistence type="inferred from homology"/>
<dbReference type="Proteomes" id="UP000287527">
    <property type="component" value="Unassembled WGS sequence"/>
</dbReference>
<evidence type="ECO:0000256" key="8">
    <source>
        <dbReference type="SAM" id="SignalP"/>
    </source>
</evidence>
<comment type="caution">
    <text evidence="9">The sequence shown here is derived from an EMBL/GenBank/DDBJ whole genome shotgun (WGS) entry which is preliminary data.</text>
</comment>
<dbReference type="GO" id="GO:0009279">
    <property type="term" value="C:cell outer membrane"/>
    <property type="evidence" value="ECO:0007669"/>
    <property type="project" value="UniProtKB-SubCell"/>
</dbReference>
<dbReference type="Gene3D" id="2.40.160.60">
    <property type="entry name" value="Outer membrane protein transport protein (OMPP1/FadL/TodX)"/>
    <property type="match status" value="2"/>
</dbReference>
<feature type="chain" id="PRO_5018620068" evidence="8">
    <location>
        <begin position="20"/>
        <end position="507"/>
    </location>
</feature>
<dbReference type="SUPFAM" id="SSF56935">
    <property type="entry name" value="Porins"/>
    <property type="match status" value="1"/>
</dbReference>
<dbReference type="OrthoDB" id="9765571at2"/>
<comment type="similarity">
    <text evidence="2">Belongs to the OmpP1/FadL family.</text>
</comment>
<evidence type="ECO:0000256" key="2">
    <source>
        <dbReference type="ARBA" id="ARBA00008163"/>
    </source>
</evidence>
<organism evidence="9 10">
    <name type="scientific">Flavobacterium cerinum</name>
    <dbReference type="NCBI Taxonomy" id="2502784"/>
    <lineage>
        <taxon>Bacteria</taxon>
        <taxon>Pseudomonadati</taxon>
        <taxon>Bacteroidota</taxon>
        <taxon>Flavobacteriia</taxon>
        <taxon>Flavobacteriales</taxon>
        <taxon>Flavobacteriaceae</taxon>
        <taxon>Flavobacterium</taxon>
    </lineage>
</organism>
<dbReference type="PANTHER" id="PTHR35093">
    <property type="entry name" value="OUTER MEMBRANE PROTEIN NMB0088-RELATED"/>
    <property type="match status" value="1"/>
</dbReference>
<evidence type="ECO:0000256" key="6">
    <source>
        <dbReference type="ARBA" id="ARBA00023136"/>
    </source>
</evidence>
<keyword evidence="4" id="KW-0812">Transmembrane</keyword>
<evidence type="ECO:0000256" key="3">
    <source>
        <dbReference type="ARBA" id="ARBA00022452"/>
    </source>
</evidence>
<dbReference type="AlphaFoldDB" id="A0A3S3R1V1"/>
<dbReference type="EMBL" id="SBII01000002">
    <property type="protein sequence ID" value="RWX02582.1"/>
    <property type="molecule type" value="Genomic_DNA"/>
</dbReference>
<dbReference type="RefSeq" id="WP_128388851.1">
    <property type="nucleotide sequence ID" value="NZ_SBII01000002.1"/>
</dbReference>
<reference evidence="9 10" key="1">
    <citation type="submission" date="2019-01" db="EMBL/GenBank/DDBJ databases">
        <title>Flavobacterium sp. nov.,isolated from freshwater.</title>
        <authorList>
            <person name="Zhang R."/>
            <person name="Du Z.-J."/>
        </authorList>
    </citation>
    <scope>NUCLEOTIDE SEQUENCE [LARGE SCALE GENOMIC DNA]</scope>
    <source>
        <strain evidence="9 10">1E403</strain>
    </source>
</reference>
<gene>
    <name evidence="9" type="ORF">EPI11_05025</name>
</gene>
<evidence type="ECO:0000256" key="4">
    <source>
        <dbReference type="ARBA" id="ARBA00022692"/>
    </source>
</evidence>
<sequence>MKRHILSSIFILAAVTSHAQQDLNTAADAVRYSTSNLTGTARFRAMSGAFGAVGGDLSAMMVNPAGSAVFNFNSGTASLSSYNVSNSSNYFGTTTKKNDNALDLNQVGAVFVFNNTNENALMRKFTLGFNYENTNNFHNSVYTRGTNTNNSIDKYFLRYANGIGNEGGITLGTLRSANYTDLNYMDQQAALGYETYIFNPATGNDNNTVYTSNVPNTRNYYHENYVSTTGYNGKVALNFGAQLKERLYVGINLNVHFTDYIQTSTITERTNNPLATGMQSIRFDNERYTYGGGFSFNLGAIYKITNELRAGISYESPTWMRLQDEITQRVASRCPECETGTSVNTFVYNPGTTFIFDPYTIKTPSKWTASAAYVFGRNALLSVDYTIKDYSNTEYKSSRYSAINTELSNTLDVASEVRVGLEYRIKKFSLRGGYRYEQSPYKNGTTVGDLNGASAGLGYAFMGSRLDLGYSWYERKMDTPLLTAGFTDTARVKSTYNNITLSYTIDL</sequence>
<evidence type="ECO:0000256" key="7">
    <source>
        <dbReference type="ARBA" id="ARBA00023237"/>
    </source>
</evidence>
<keyword evidence="3" id="KW-1134">Transmembrane beta strand</keyword>
<comment type="subcellular location">
    <subcellularLocation>
        <location evidence="1">Cell outer membrane</location>
        <topology evidence="1">Multi-pass membrane protein</topology>
    </subcellularLocation>
</comment>
<feature type="signal peptide" evidence="8">
    <location>
        <begin position="1"/>
        <end position="19"/>
    </location>
</feature>
<protein>
    <submittedName>
        <fullName evidence="9">Transporter</fullName>
    </submittedName>
</protein>
<evidence type="ECO:0000313" key="9">
    <source>
        <dbReference type="EMBL" id="RWX02582.1"/>
    </source>
</evidence>
<dbReference type="InterPro" id="IPR005017">
    <property type="entry name" value="OMPP1/FadL/TodX"/>
</dbReference>
<keyword evidence="5 8" id="KW-0732">Signal</keyword>
<evidence type="ECO:0000256" key="5">
    <source>
        <dbReference type="ARBA" id="ARBA00022729"/>
    </source>
</evidence>
<evidence type="ECO:0000256" key="1">
    <source>
        <dbReference type="ARBA" id="ARBA00004571"/>
    </source>
</evidence>
<keyword evidence="6" id="KW-0472">Membrane</keyword>
<dbReference type="GO" id="GO:0015483">
    <property type="term" value="F:long-chain fatty acid transporting porin activity"/>
    <property type="evidence" value="ECO:0007669"/>
    <property type="project" value="TreeGrafter"/>
</dbReference>
<accession>A0A3S3R1V1</accession>
<keyword evidence="10" id="KW-1185">Reference proteome</keyword>